<evidence type="ECO:0000313" key="2">
    <source>
        <dbReference type="EMBL" id="CAG8982133.1"/>
    </source>
</evidence>
<dbReference type="Proteomes" id="UP000701801">
    <property type="component" value="Unassembled WGS sequence"/>
</dbReference>
<dbReference type="AlphaFoldDB" id="A0A9N9LWE1"/>
<proteinExistence type="predicted"/>
<gene>
    <name evidence="2" type="ORF">HYALB_00003225</name>
</gene>
<accession>A0A9N9LWE1</accession>
<organism evidence="2 3">
    <name type="scientific">Hymenoscyphus albidus</name>
    <dbReference type="NCBI Taxonomy" id="595503"/>
    <lineage>
        <taxon>Eukaryota</taxon>
        <taxon>Fungi</taxon>
        <taxon>Dikarya</taxon>
        <taxon>Ascomycota</taxon>
        <taxon>Pezizomycotina</taxon>
        <taxon>Leotiomycetes</taxon>
        <taxon>Helotiales</taxon>
        <taxon>Helotiaceae</taxon>
        <taxon>Hymenoscyphus</taxon>
    </lineage>
</organism>
<evidence type="ECO:0000256" key="1">
    <source>
        <dbReference type="SAM" id="MobiDB-lite"/>
    </source>
</evidence>
<feature type="compositionally biased region" description="Low complexity" evidence="1">
    <location>
        <begin position="29"/>
        <end position="48"/>
    </location>
</feature>
<keyword evidence="3" id="KW-1185">Reference proteome</keyword>
<protein>
    <submittedName>
        <fullName evidence="2">Uncharacterized protein</fullName>
    </submittedName>
</protein>
<name>A0A9N9LWE1_9HELO</name>
<dbReference type="OrthoDB" id="3553044at2759"/>
<evidence type="ECO:0000313" key="3">
    <source>
        <dbReference type="Proteomes" id="UP000701801"/>
    </source>
</evidence>
<dbReference type="EMBL" id="CAJVRM010000573">
    <property type="protein sequence ID" value="CAG8982133.1"/>
    <property type="molecule type" value="Genomic_DNA"/>
</dbReference>
<sequence length="131" mass="14569">MHTFKLPPSLLPTSITISPHKLLTRRSSSKSSIHKSSISASPSPVRPSTPKLSAAHIEMFSPAETDAQCWERMVALQREYRCYNSARLEAAVEARDSGREVEVLVPSRLCLDLMNESLKAWIDAHREGLVA</sequence>
<comment type="caution">
    <text evidence="2">The sequence shown here is derived from an EMBL/GenBank/DDBJ whole genome shotgun (WGS) entry which is preliminary data.</text>
</comment>
<feature type="region of interest" description="Disordered" evidence="1">
    <location>
        <begin position="26"/>
        <end position="51"/>
    </location>
</feature>
<reference evidence="2" key="1">
    <citation type="submission" date="2021-07" db="EMBL/GenBank/DDBJ databases">
        <authorList>
            <person name="Durling M."/>
        </authorList>
    </citation>
    <scope>NUCLEOTIDE SEQUENCE</scope>
</reference>